<feature type="chain" id="PRO_5013809564" description="C-type lysozyme inhibitor domain-containing protein" evidence="1">
    <location>
        <begin position="23"/>
        <end position="112"/>
    </location>
</feature>
<gene>
    <name evidence="2" type="ORF">COU14_00120</name>
</gene>
<feature type="signal peptide" evidence="1">
    <location>
        <begin position="1"/>
        <end position="22"/>
    </location>
</feature>
<evidence type="ECO:0000313" key="2">
    <source>
        <dbReference type="EMBL" id="PIR86220.1"/>
    </source>
</evidence>
<evidence type="ECO:0000256" key="1">
    <source>
        <dbReference type="SAM" id="SignalP"/>
    </source>
</evidence>
<accession>A0A2H0UIL2</accession>
<evidence type="ECO:0000313" key="3">
    <source>
        <dbReference type="Proteomes" id="UP000229612"/>
    </source>
</evidence>
<name>A0A2H0UIL2_9BACT</name>
<sequence length="112" mass="12580">MHILMLALAAIMVASFTSPASAGVKTPLKKHEVQSQIIGHECTLFGSSTRFNFQTNGKYQFESGAKRTDLYTWSWSGDRIRGATVTYTFYKDGKHLAYNNGKLGITRIKCRR</sequence>
<dbReference type="Proteomes" id="UP000229612">
    <property type="component" value="Unassembled WGS sequence"/>
</dbReference>
<organism evidence="2 3">
    <name type="scientific">Candidatus Kaiserbacteria bacterium CG10_big_fil_rev_8_21_14_0_10_44_10</name>
    <dbReference type="NCBI Taxonomy" id="1974606"/>
    <lineage>
        <taxon>Bacteria</taxon>
        <taxon>Candidatus Kaiseribacteriota</taxon>
    </lineage>
</organism>
<evidence type="ECO:0008006" key="4">
    <source>
        <dbReference type="Google" id="ProtNLM"/>
    </source>
</evidence>
<keyword evidence="1" id="KW-0732">Signal</keyword>
<protein>
    <recommendedName>
        <fullName evidence="4">C-type lysozyme inhibitor domain-containing protein</fullName>
    </recommendedName>
</protein>
<comment type="caution">
    <text evidence="2">The sequence shown here is derived from an EMBL/GenBank/DDBJ whole genome shotgun (WGS) entry which is preliminary data.</text>
</comment>
<reference evidence="3" key="1">
    <citation type="submission" date="2017-09" db="EMBL/GenBank/DDBJ databases">
        <title>Depth-based differentiation of microbial function through sediment-hosted aquifers and enrichment of novel symbionts in the deep terrestrial subsurface.</title>
        <authorList>
            <person name="Probst A.J."/>
            <person name="Ladd B."/>
            <person name="Jarett J.K."/>
            <person name="Geller-Mcgrath D.E."/>
            <person name="Sieber C.M.K."/>
            <person name="Emerson J.B."/>
            <person name="Anantharaman K."/>
            <person name="Thomas B.C."/>
            <person name="Malmstrom R."/>
            <person name="Stieglmeier M."/>
            <person name="Klingl A."/>
            <person name="Woyke T."/>
            <person name="Ryan C.M."/>
            <person name="Banfield J.F."/>
        </authorList>
    </citation>
    <scope>NUCLEOTIDE SEQUENCE [LARGE SCALE GENOMIC DNA]</scope>
</reference>
<dbReference type="AlphaFoldDB" id="A0A2H0UIL2"/>
<dbReference type="EMBL" id="PFBG01000002">
    <property type="protein sequence ID" value="PIR86220.1"/>
    <property type="molecule type" value="Genomic_DNA"/>
</dbReference>
<proteinExistence type="predicted"/>